<dbReference type="RefSeq" id="WP_204844611.1">
    <property type="nucleotide sequence ID" value="NZ_JAFBCL010000001.1"/>
</dbReference>
<keyword evidence="11 19" id="KW-0862">Zinc</keyword>
<evidence type="ECO:0000313" key="21">
    <source>
        <dbReference type="EMBL" id="MBM7814051.1"/>
    </source>
</evidence>
<dbReference type="Pfam" id="PF00926">
    <property type="entry name" value="DHBP_synthase"/>
    <property type="match status" value="1"/>
</dbReference>
<keyword evidence="12 19" id="KW-0460">Magnesium</keyword>
<comment type="cofactor">
    <cofactor evidence="2">
        <name>Mn(2+)</name>
        <dbReference type="ChEBI" id="CHEBI:29035"/>
    </cofactor>
</comment>
<dbReference type="NCBIfam" id="TIGR00505">
    <property type="entry name" value="ribA"/>
    <property type="match status" value="1"/>
</dbReference>
<evidence type="ECO:0000256" key="5">
    <source>
        <dbReference type="ARBA" id="ARBA00004904"/>
    </source>
</evidence>
<feature type="binding site" evidence="19">
    <location>
        <position position="271"/>
    </location>
    <ligand>
        <name>Zn(2+)</name>
        <dbReference type="ChEBI" id="CHEBI:29105"/>
        <note>catalytic</note>
    </ligand>
</feature>
<keyword evidence="10 19" id="KW-0378">Hydrolase</keyword>
<feature type="site" description="Essential for DHBP synthase activity" evidence="19">
    <location>
        <position position="165"/>
    </location>
</feature>
<comment type="function">
    <text evidence="17 19">Catalyzes the conversion of GTP to 2,5-diamino-6-ribosylamino-4(3H)-pyrimidinone 5'-phosphate (DARP), formate and pyrophosphate.</text>
</comment>
<dbReference type="PANTHER" id="PTHR21327">
    <property type="entry name" value="GTP CYCLOHYDROLASE II-RELATED"/>
    <property type="match status" value="1"/>
</dbReference>
<dbReference type="NCBIfam" id="NF001591">
    <property type="entry name" value="PRK00393.1"/>
    <property type="match status" value="1"/>
</dbReference>
<evidence type="ECO:0000259" key="20">
    <source>
        <dbReference type="Pfam" id="PF00925"/>
    </source>
</evidence>
<evidence type="ECO:0000256" key="6">
    <source>
        <dbReference type="ARBA" id="ARBA00005520"/>
    </source>
</evidence>
<dbReference type="EMBL" id="CP072788">
    <property type="protein sequence ID" value="QTR02451.1"/>
    <property type="molecule type" value="Genomic_DNA"/>
</dbReference>
<dbReference type="GO" id="GO:0008686">
    <property type="term" value="F:3,4-dihydroxy-2-butanone-4-phosphate synthase activity"/>
    <property type="evidence" value="ECO:0007669"/>
    <property type="project" value="UniProtKB-UniRule"/>
</dbReference>
<feature type="binding site" evidence="19">
    <location>
        <position position="321"/>
    </location>
    <ligand>
        <name>GTP</name>
        <dbReference type="ChEBI" id="CHEBI:37565"/>
    </ligand>
</feature>
<keyword evidence="13 19" id="KW-0342">GTP-binding</keyword>
<evidence type="ECO:0000256" key="19">
    <source>
        <dbReference type="HAMAP-Rule" id="MF_01283"/>
    </source>
</evidence>
<evidence type="ECO:0000256" key="10">
    <source>
        <dbReference type="ARBA" id="ARBA00022801"/>
    </source>
</evidence>
<dbReference type="Proteomes" id="UP001195724">
    <property type="component" value="Unassembled WGS sequence"/>
</dbReference>
<reference evidence="21 24" key="1">
    <citation type="submission" date="2021-01" db="EMBL/GenBank/DDBJ databases">
        <title>Sequencing the genomes of 1000 actinobacteria strains.</title>
        <authorList>
            <person name="Klenk H.-P."/>
        </authorList>
    </citation>
    <scope>NUCLEOTIDE SEQUENCE [LARGE SCALE GENOMIC DNA]</scope>
    <source>
        <strain evidence="21 24">DSM 44581</strain>
    </source>
</reference>
<dbReference type="GO" id="GO:0005829">
    <property type="term" value="C:cytosol"/>
    <property type="evidence" value="ECO:0007669"/>
    <property type="project" value="TreeGrafter"/>
</dbReference>
<evidence type="ECO:0000256" key="14">
    <source>
        <dbReference type="ARBA" id="ARBA00023211"/>
    </source>
</evidence>
<dbReference type="Proteomes" id="UP000671828">
    <property type="component" value="Chromosome"/>
</dbReference>
<evidence type="ECO:0000256" key="18">
    <source>
        <dbReference type="ARBA" id="ARBA00049295"/>
    </source>
</evidence>
<dbReference type="InterPro" id="IPR017945">
    <property type="entry name" value="DHBP_synth_RibB-like_a/b_dom"/>
</dbReference>
<evidence type="ECO:0000256" key="16">
    <source>
        <dbReference type="ARBA" id="ARBA00023268"/>
    </source>
</evidence>
<organism evidence="22 23">
    <name type="scientific">Saccharothrix algeriensis</name>
    <dbReference type="NCBI Taxonomy" id="173560"/>
    <lineage>
        <taxon>Bacteria</taxon>
        <taxon>Bacillati</taxon>
        <taxon>Actinomycetota</taxon>
        <taxon>Actinomycetes</taxon>
        <taxon>Pseudonocardiales</taxon>
        <taxon>Pseudonocardiaceae</taxon>
        <taxon>Saccharothrix</taxon>
    </lineage>
</organism>
<dbReference type="HAMAP" id="MF_00179">
    <property type="entry name" value="RibA"/>
    <property type="match status" value="1"/>
</dbReference>
<evidence type="ECO:0000256" key="2">
    <source>
        <dbReference type="ARBA" id="ARBA00001936"/>
    </source>
</evidence>
<dbReference type="SUPFAM" id="SSF142695">
    <property type="entry name" value="RibA-like"/>
    <property type="match status" value="1"/>
</dbReference>
<feature type="binding site" evidence="19">
    <location>
        <begin position="299"/>
        <end position="301"/>
    </location>
    <ligand>
        <name>GTP</name>
        <dbReference type="ChEBI" id="CHEBI:37565"/>
    </ligand>
</feature>
<keyword evidence="8 19" id="KW-0479">Metal-binding</keyword>
<feature type="binding site" evidence="19">
    <location>
        <begin position="141"/>
        <end position="145"/>
    </location>
    <ligand>
        <name>D-ribulose 5-phosphate</name>
        <dbReference type="ChEBI" id="CHEBI:58121"/>
    </ligand>
</feature>
<feature type="region of interest" description="DHBP synthase" evidence="19">
    <location>
        <begin position="1"/>
        <end position="204"/>
    </location>
</feature>
<feature type="active site" description="Proton acceptor; for GTP cyclohydrolase activity" evidence="19">
    <location>
        <position position="333"/>
    </location>
</feature>
<dbReference type="InterPro" id="IPR016299">
    <property type="entry name" value="Riboflavin_synth_RibBA"/>
</dbReference>
<evidence type="ECO:0000256" key="7">
    <source>
        <dbReference type="ARBA" id="ARBA00022619"/>
    </source>
</evidence>
<feature type="binding site" evidence="19">
    <location>
        <position position="273"/>
    </location>
    <ligand>
        <name>Zn(2+)</name>
        <dbReference type="ChEBI" id="CHEBI:29105"/>
        <note>catalytic</note>
    </ligand>
</feature>
<feature type="binding site" evidence="19">
    <location>
        <position position="276"/>
    </location>
    <ligand>
        <name>GTP</name>
        <dbReference type="ChEBI" id="CHEBI:37565"/>
    </ligand>
</feature>
<dbReference type="GO" id="GO:0005525">
    <property type="term" value="F:GTP binding"/>
    <property type="evidence" value="ECO:0007669"/>
    <property type="project" value="UniProtKB-KW"/>
</dbReference>
<dbReference type="SUPFAM" id="SSF55821">
    <property type="entry name" value="YrdC/RibB"/>
    <property type="match status" value="1"/>
</dbReference>
<evidence type="ECO:0000256" key="4">
    <source>
        <dbReference type="ARBA" id="ARBA00004853"/>
    </source>
</evidence>
<comment type="similarity">
    <text evidence="6 19">In the N-terminal section; belongs to the DHBP synthase family.</text>
</comment>
<feature type="region of interest" description="GTP cyclohydrolase II" evidence="19">
    <location>
        <begin position="205"/>
        <end position="424"/>
    </location>
</feature>
<dbReference type="GO" id="GO:0003935">
    <property type="term" value="F:GTP cyclohydrolase II activity"/>
    <property type="evidence" value="ECO:0007669"/>
    <property type="project" value="UniProtKB-UniRule"/>
</dbReference>
<sequence length="424" mass="45685">MKDFADIERAIADVAAGRPVVVVDDEDRENEGDLIFAAEKATPELLAFMVRYTSGYVCVALTEADCARLDLPPMYHTNQDQRGTAYTVTVDAREGVTTGISAADRARTMRLLADPSSDAKDFTRPGHVVPLRARDGGVLRRPGHTEAAVDLSRLAGLAPAGVLCEIVSQKDEGDMARRDELEVFAADHDLALITIADLIAYRRRVETQVVRVAEARIPTAHGTFTAVGYDSKLDGVEHVALVCGEIGDGEDVLVRVHSECLTGDVFGSLRCDCGPQLDAALEAVAAQGRGVVLYMRGHEGRGIGLMHKLQAYQLQDHGADTVDANLALGVPADARDYGTGAQILGELGIRSMRLLTNNPAKRVGLEGYGLTVLDRVPLPVSPNPENLRYLRTKRDRMGHELHQLEQYEALGQGGAVVSTTEGVE</sequence>
<feature type="binding site" evidence="19">
    <location>
        <position position="361"/>
    </location>
    <ligand>
        <name>GTP</name>
        <dbReference type="ChEBI" id="CHEBI:37565"/>
    </ligand>
</feature>
<comment type="cofactor">
    <cofactor evidence="19">
        <name>Mg(2+)</name>
        <dbReference type="ChEBI" id="CHEBI:18420"/>
    </cofactor>
    <cofactor evidence="19">
        <name>Mn(2+)</name>
        <dbReference type="ChEBI" id="CHEBI:29035"/>
    </cofactor>
    <text evidence="19">Binds 2 divalent metal cations per subunit. Magnesium or manganese.</text>
</comment>
<gene>
    <name evidence="19" type="primary">ribBA</name>
    <name evidence="22" type="ORF">J7S33_25470</name>
    <name evidence="21" type="ORF">JOE68_004916</name>
</gene>
<dbReference type="NCBIfam" id="NF006803">
    <property type="entry name" value="PRK09311.1"/>
    <property type="match status" value="1"/>
</dbReference>
<feature type="binding site" evidence="19">
    <location>
        <position position="356"/>
    </location>
    <ligand>
        <name>GTP</name>
        <dbReference type="ChEBI" id="CHEBI:37565"/>
    </ligand>
</feature>
<comment type="pathway">
    <text evidence="5 19">Cofactor biosynthesis; riboflavin biosynthesis; 2-hydroxy-3-oxobutyl phosphate from D-ribulose 5-phosphate: step 1/1.</text>
</comment>
<dbReference type="Pfam" id="PF00925">
    <property type="entry name" value="GTP_cyclohydro2"/>
    <property type="match status" value="1"/>
</dbReference>
<feature type="domain" description="GTP cyclohydrolase II" evidence="20">
    <location>
        <begin position="211"/>
        <end position="377"/>
    </location>
</feature>
<feature type="binding site" evidence="19">
    <location>
        <position position="33"/>
    </location>
    <ligand>
        <name>D-ribulose 5-phosphate</name>
        <dbReference type="ChEBI" id="CHEBI:58121"/>
    </ligand>
</feature>
<dbReference type="NCBIfam" id="TIGR00506">
    <property type="entry name" value="ribB"/>
    <property type="match status" value="1"/>
</dbReference>
<feature type="binding site" evidence="19">
    <location>
        <position position="144"/>
    </location>
    <ligand>
        <name>Mg(2+)</name>
        <dbReference type="ChEBI" id="CHEBI:18420"/>
        <label>2</label>
    </ligand>
</feature>
<dbReference type="FunFam" id="3.40.50.10990:FF:000001">
    <property type="entry name" value="Riboflavin biosynthesis protein RibBA"/>
    <property type="match status" value="1"/>
</dbReference>
<dbReference type="EMBL" id="JAFBCL010000001">
    <property type="protein sequence ID" value="MBM7814051.1"/>
    <property type="molecule type" value="Genomic_DNA"/>
</dbReference>
<dbReference type="InterPro" id="IPR032677">
    <property type="entry name" value="GTP_cyclohydro_II"/>
</dbReference>
<evidence type="ECO:0000256" key="11">
    <source>
        <dbReference type="ARBA" id="ARBA00022833"/>
    </source>
</evidence>
<dbReference type="GO" id="GO:0000287">
    <property type="term" value="F:magnesium ion binding"/>
    <property type="evidence" value="ECO:0007669"/>
    <property type="project" value="UniProtKB-UniRule"/>
</dbReference>
<comment type="catalytic activity">
    <reaction evidence="18 19">
        <text>GTP + 4 H2O = 2,5-diamino-6-hydroxy-4-(5-phosphoribosylamino)-pyrimidine + formate + 2 phosphate + 3 H(+)</text>
        <dbReference type="Rhea" id="RHEA:23704"/>
        <dbReference type="ChEBI" id="CHEBI:15377"/>
        <dbReference type="ChEBI" id="CHEBI:15378"/>
        <dbReference type="ChEBI" id="CHEBI:15740"/>
        <dbReference type="ChEBI" id="CHEBI:37565"/>
        <dbReference type="ChEBI" id="CHEBI:43474"/>
        <dbReference type="ChEBI" id="CHEBI:58614"/>
        <dbReference type="EC" id="3.5.4.25"/>
    </reaction>
</comment>
<dbReference type="PANTHER" id="PTHR21327:SF18">
    <property type="entry name" value="3,4-DIHYDROXY-2-BUTANONE 4-PHOSPHATE SYNTHASE"/>
    <property type="match status" value="1"/>
</dbReference>
<feature type="site" description="Essential for DHBP synthase activity" evidence="19">
    <location>
        <position position="127"/>
    </location>
</feature>
<feature type="binding site" evidence="19">
    <location>
        <position position="29"/>
    </location>
    <ligand>
        <name>Mg(2+)</name>
        <dbReference type="ChEBI" id="CHEBI:18420"/>
        <label>2</label>
    </ligand>
</feature>
<feature type="active site" description="Nucleophile; for GTP cyclohydrolase activity" evidence="19">
    <location>
        <position position="335"/>
    </location>
</feature>
<comment type="pathway">
    <text evidence="4 19">Cofactor biosynthesis; riboflavin biosynthesis; 5-amino-6-(D-ribitylamino)uracil from GTP: step 1/4.</text>
</comment>
<evidence type="ECO:0000256" key="3">
    <source>
        <dbReference type="ARBA" id="ARBA00002284"/>
    </source>
</evidence>
<comment type="similarity">
    <text evidence="19">In the C-terminal section; belongs to the GTP cyclohydrolase II family.</text>
</comment>
<keyword evidence="9 19" id="KW-0547">Nucleotide-binding</keyword>
<evidence type="ECO:0000256" key="17">
    <source>
        <dbReference type="ARBA" id="ARBA00043932"/>
    </source>
</evidence>
<protein>
    <recommendedName>
        <fullName evidence="19">Riboflavin biosynthesis protein RibBA</fullName>
    </recommendedName>
    <domain>
        <recommendedName>
            <fullName evidence="19">3,4-dihydroxy-2-butanone 4-phosphate synthase</fullName>
            <shortName evidence="19">DHBP synthase</shortName>
            <ecNumber evidence="19">4.1.99.12</ecNumber>
        </recommendedName>
    </domain>
    <domain>
        <recommendedName>
            <fullName evidence="19">GTP cyclohydrolase-2</fullName>
            <ecNumber evidence="19">3.5.4.25</ecNumber>
        </recommendedName>
        <alternativeName>
            <fullName evidence="19">GTP cyclohydrolase II</fullName>
        </alternativeName>
    </domain>
</protein>
<dbReference type="EC" id="3.5.4.25" evidence="19"/>
<feature type="binding site" evidence="19">
    <location>
        <begin position="255"/>
        <end position="259"/>
    </location>
    <ligand>
        <name>GTP</name>
        <dbReference type="ChEBI" id="CHEBI:37565"/>
    </ligand>
</feature>
<dbReference type="CDD" id="cd00641">
    <property type="entry name" value="GTP_cyclohydro2"/>
    <property type="match status" value="1"/>
</dbReference>
<dbReference type="GO" id="GO:0009231">
    <property type="term" value="P:riboflavin biosynthetic process"/>
    <property type="evidence" value="ECO:0007669"/>
    <property type="project" value="UniProtKB-UniRule"/>
</dbReference>
<comment type="catalytic activity">
    <reaction evidence="1 19">
        <text>D-ribulose 5-phosphate = (2S)-2-hydroxy-3-oxobutyl phosphate + formate + H(+)</text>
        <dbReference type="Rhea" id="RHEA:18457"/>
        <dbReference type="ChEBI" id="CHEBI:15378"/>
        <dbReference type="ChEBI" id="CHEBI:15740"/>
        <dbReference type="ChEBI" id="CHEBI:58121"/>
        <dbReference type="ChEBI" id="CHEBI:58830"/>
        <dbReference type="EC" id="4.1.99.12"/>
    </reaction>
</comment>
<dbReference type="HAMAP" id="MF_01283">
    <property type="entry name" value="RibBA"/>
    <property type="match status" value="1"/>
</dbReference>
<dbReference type="InterPro" id="IPR000422">
    <property type="entry name" value="DHBP_synthase_RibB"/>
</dbReference>
<keyword evidence="15 19" id="KW-0456">Lyase</keyword>
<evidence type="ECO:0000313" key="22">
    <source>
        <dbReference type="EMBL" id="QTR02451.1"/>
    </source>
</evidence>
<evidence type="ECO:0000256" key="9">
    <source>
        <dbReference type="ARBA" id="ARBA00022741"/>
    </source>
</evidence>
<dbReference type="Gene3D" id="3.90.870.10">
    <property type="entry name" value="DHBP synthase"/>
    <property type="match status" value="1"/>
</dbReference>
<evidence type="ECO:0000313" key="23">
    <source>
        <dbReference type="Proteomes" id="UP000671828"/>
    </source>
</evidence>
<evidence type="ECO:0000256" key="1">
    <source>
        <dbReference type="ARBA" id="ARBA00000141"/>
    </source>
</evidence>
<feature type="binding site" evidence="19">
    <location>
        <position position="260"/>
    </location>
    <ligand>
        <name>Zn(2+)</name>
        <dbReference type="ChEBI" id="CHEBI:29105"/>
        <note>catalytic</note>
    </ligand>
</feature>
<dbReference type="EC" id="4.1.99.12" evidence="19"/>
<keyword evidence="16 19" id="KW-0511">Multifunctional enzyme</keyword>
<dbReference type="AlphaFoldDB" id="A0A8T8HVL5"/>
<dbReference type="InterPro" id="IPR000926">
    <property type="entry name" value="RibA"/>
</dbReference>
<evidence type="ECO:0000256" key="15">
    <source>
        <dbReference type="ARBA" id="ARBA00023239"/>
    </source>
</evidence>
<evidence type="ECO:0000313" key="24">
    <source>
        <dbReference type="Proteomes" id="UP001195724"/>
    </source>
</evidence>
<feature type="binding site" evidence="19">
    <location>
        <position position="29"/>
    </location>
    <ligand>
        <name>Mg(2+)</name>
        <dbReference type="ChEBI" id="CHEBI:18420"/>
        <label>1</label>
    </ligand>
</feature>
<comment type="cofactor">
    <cofactor evidence="19">
        <name>Zn(2+)</name>
        <dbReference type="ChEBI" id="CHEBI:29105"/>
    </cofactor>
    <text evidence="19">Binds 1 zinc ion per subunit.</text>
</comment>
<dbReference type="GO" id="GO:0008270">
    <property type="term" value="F:zinc ion binding"/>
    <property type="evidence" value="ECO:0007669"/>
    <property type="project" value="UniProtKB-UniRule"/>
</dbReference>
<feature type="binding site" evidence="19">
    <location>
        <begin position="28"/>
        <end position="29"/>
    </location>
    <ligand>
        <name>D-ribulose 5-phosphate</name>
        <dbReference type="ChEBI" id="CHEBI:58121"/>
    </ligand>
</feature>
<evidence type="ECO:0000256" key="8">
    <source>
        <dbReference type="ARBA" id="ARBA00022723"/>
    </source>
</evidence>
<name>A0A8T8HVL5_9PSEU</name>
<dbReference type="GO" id="GO:0030145">
    <property type="term" value="F:manganese ion binding"/>
    <property type="evidence" value="ECO:0007669"/>
    <property type="project" value="UniProtKB-UniRule"/>
</dbReference>
<evidence type="ECO:0000256" key="12">
    <source>
        <dbReference type="ARBA" id="ARBA00022842"/>
    </source>
</evidence>
<accession>A0A8T8HVL5</accession>
<dbReference type="PIRSF" id="PIRSF001259">
    <property type="entry name" value="RibA"/>
    <property type="match status" value="1"/>
</dbReference>
<proteinExistence type="inferred from homology"/>
<comment type="function">
    <text evidence="3 19">Catalyzes the conversion of D-ribulose 5-phosphate to formate and 3,4-dihydroxy-2-butanone 4-phosphate.</text>
</comment>
<reference evidence="22" key="2">
    <citation type="submission" date="2021-04" db="EMBL/GenBank/DDBJ databases">
        <title>Saccharothrix algeriensis WGS.</title>
        <authorList>
            <person name="Stuskova K."/>
            <person name="Hakalova E."/>
            <person name="Tebbal A.B."/>
            <person name="Eichmeier A."/>
        </authorList>
    </citation>
    <scope>NUCLEOTIDE SEQUENCE</scope>
    <source>
        <strain evidence="22">NRRL B-24137</strain>
    </source>
</reference>
<keyword evidence="24" id="KW-1185">Reference proteome</keyword>
<keyword evidence="7 19" id="KW-0686">Riboflavin biosynthesis</keyword>
<dbReference type="InterPro" id="IPR036144">
    <property type="entry name" value="RibA-like_sf"/>
</dbReference>
<evidence type="ECO:0000256" key="13">
    <source>
        <dbReference type="ARBA" id="ARBA00023134"/>
    </source>
</evidence>
<feature type="binding site" evidence="19">
    <location>
        <position position="165"/>
    </location>
    <ligand>
        <name>D-ribulose 5-phosphate</name>
        <dbReference type="ChEBI" id="CHEBI:58121"/>
    </ligand>
</feature>
<dbReference type="FunFam" id="3.90.870.10:FF:000001">
    <property type="entry name" value="Riboflavin biosynthesis protein RibBA"/>
    <property type="match status" value="1"/>
</dbReference>
<dbReference type="HAMAP" id="MF_00180">
    <property type="entry name" value="RibB"/>
    <property type="match status" value="1"/>
</dbReference>
<dbReference type="Gene3D" id="3.40.50.10990">
    <property type="entry name" value="GTP cyclohydrolase II"/>
    <property type="match status" value="1"/>
</dbReference>
<keyword evidence="14 19" id="KW-0464">Manganese</keyword>